<feature type="compositionally biased region" description="Basic residues" evidence="4">
    <location>
        <begin position="192"/>
        <end position="202"/>
    </location>
</feature>
<dbReference type="GO" id="GO:0004725">
    <property type="term" value="F:protein tyrosine phosphatase activity"/>
    <property type="evidence" value="ECO:0007669"/>
    <property type="project" value="UniProtKB-EC"/>
</dbReference>
<dbReference type="PROSITE" id="PS50056">
    <property type="entry name" value="TYR_PHOSPHATASE_2"/>
    <property type="match status" value="1"/>
</dbReference>
<feature type="compositionally biased region" description="Low complexity" evidence="4">
    <location>
        <begin position="70"/>
        <end position="81"/>
    </location>
</feature>
<dbReference type="InterPro" id="IPR029021">
    <property type="entry name" value="Prot-tyrosine_phosphatase-like"/>
</dbReference>
<dbReference type="GO" id="GO:0062030">
    <property type="term" value="P:negative regulation of stress granule assembly"/>
    <property type="evidence" value="ECO:0007669"/>
    <property type="project" value="TreeGrafter"/>
</dbReference>
<evidence type="ECO:0000313" key="9">
    <source>
        <dbReference type="Proteomes" id="UP000663852"/>
    </source>
</evidence>
<feature type="compositionally biased region" description="Polar residues" evidence="4">
    <location>
        <begin position="128"/>
        <end position="149"/>
    </location>
</feature>
<dbReference type="PROSITE" id="PS50206">
    <property type="entry name" value="RHODANESE_3"/>
    <property type="match status" value="1"/>
</dbReference>
<dbReference type="AlphaFoldDB" id="A0A813SGB9"/>
<evidence type="ECO:0000259" key="6">
    <source>
        <dbReference type="PROSITE" id="PS50056"/>
    </source>
</evidence>
<gene>
    <name evidence="8" type="ORF">EDS130_LOCUS4528</name>
</gene>
<reference evidence="8" key="1">
    <citation type="submission" date="2021-02" db="EMBL/GenBank/DDBJ databases">
        <authorList>
            <person name="Nowell W R."/>
        </authorList>
    </citation>
    <scope>NUCLEOTIDE SEQUENCE</scope>
</reference>
<dbReference type="EMBL" id="CAJNOJ010000012">
    <property type="protein sequence ID" value="CAF0794693.1"/>
    <property type="molecule type" value="Genomic_DNA"/>
</dbReference>
<feature type="domain" description="Tyrosine specific protein phosphatases" evidence="6">
    <location>
        <begin position="413"/>
        <end position="472"/>
    </location>
</feature>
<feature type="region of interest" description="Disordered" evidence="4">
    <location>
        <begin position="184"/>
        <end position="207"/>
    </location>
</feature>
<dbReference type="Proteomes" id="UP000663852">
    <property type="component" value="Unassembled WGS sequence"/>
</dbReference>
<dbReference type="PROSITE" id="PS50054">
    <property type="entry name" value="TYR_PHOSPHATASE_DUAL"/>
    <property type="match status" value="1"/>
</dbReference>
<name>A0A813SGB9_ADIRI</name>
<dbReference type="Pfam" id="PF00782">
    <property type="entry name" value="DSPc"/>
    <property type="match status" value="1"/>
</dbReference>
<feature type="compositionally biased region" description="Polar residues" evidence="4">
    <location>
        <begin position="95"/>
        <end position="117"/>
    </location>
</feature>
<dbReference type="PANTHER" id="PTHR46659">
    <property type="entry name" value="SERINE/THREONINE/TYROSINE-INTERACTING-LIKE PROTEIN 1"/>
    <property type="match status" value="1"/>
</dbReference>
<dbReference type="InterPro" id="IPR000387">
    <property type="entry name" value="Tyr_Pase_dom"/>
</dbReference>
<dbReference type="PROSITE" id="PS00383">
    <property type="entry name" value="TYR_PHOSPHATASE_1"/>
    <property type="match status" value="1"/>
</dbReference>
<evidence type="ECO:0000259" key="7">
    <source>
        <dbReference type="PROSITE" id="PS50206"/>
    </source>
</evidence>
<dbReference type="InterPro" id="IPR053272">
    <property type="entry name" value="STY_interacting-like"/>
</dbReference>
<evidence type="ECO:0000259" key="5">
    <source>
        <dbReference type="PROSITE" id="PS50054"/>
    </source>
</evidence>
<dbReference type="PANTHER" id="PTHR46659:SF1">
    <property type="entry name" value="SERINE_THREONINE_TYROSINE-INTERACTING-LIKE PROTEIN 1"/>
    <property type="match status" value="1"/>
</dbReference>
<dbReference type="Gene3D" id="3.40.250.10">
    <property type="entry name" value="Rhodanese-like domain"/>
    <property type="match status" value="1"/>
</dbReference>
<dbReference type="Gene3D" id="3.90.190.10">
    <property type="entry name" value="Protein tyrosine phosphatase superfamily"/>
    <property type="match status" value="1"/>
</dbReference>
<comment type="caution">
    <text evidence="8">The sequence shown here is derived from an EMBL/GenBank/DDBJ whole genome shotgun (WGS) entry which is preliminary data.</text>
</comment>
<feature type="region of interest" description="Disordered" evidence="4">
    <location>
        <begin position="58"/>
        <end position="162"/>
    </location>
</feature>
<sequence length="505" mass="58307">MIVSMCTSSSKVSKQILEKFRSNIKKQGQNRERTLCWQEDTHTEKKQRTIEIMSLTTPSSDYMRRRRNSDMVSDVSSISSQHSKHRPASREYHLTNGTSKHQSISSTNEEIYSNSNKKQPDSPRKSNGLWQKQPVPSNIVPQTAQTHNRPGTRDLSPMRGRSNTDVQSFLSLSNNLKQQHLAMNNPGSDRVVHHHHHHHPKPKCTLPPLSLGQPGYVAPSKLFNMMAYGLQNQYLFMLSHYLYIIDCRTKDQFKENHIITAIHWEDALNGTVYISVVERFSEIVLYDNEGLFFNTTAEMSRVMNRFNKGGSKICLILSGGFEAFQNAFPFVCTQSDIRTAVDREKFLTIYPSVILDNQLYLGTGHQATNWKVIRDLKITHIINISFEHQCVFQDKIKYLHLQLEDMEDVLLKDRFTETIQFMTTAFENASSRILVHCNLGISRSTTVTLAYLMKTYNATVSEAFKFVRKRRPIVCPNLGFLRQLIDYEYELFGHIYSDLKDPVFH</sequence>
<dbReference type="GO" id="GO:2001244">
    <property type="term" value="P:positive regulation of intrinsic apoptotic signaling pathway"/>
    <property type="evidence" value="ECO:0007669"/>
    <property type="project" value="TreeGrafter"/>
</dbReference>
<proteinExistence type="predicted"/>
<dbReference type="InterPro" id="IPR000340">
    <property type="entry name" value="Dual-sp_phosphatase_cat-dom"/>
</dbReference>
<dbReference type="Pfam" id="PF00581">
    <property type="entry name" value="Rhodanese"/>
    <property type="match status" value="1"/>
</dbReference>
<evidence type="ECO:0000256" key="3">
    <source>
        <dbReference type="ARBA" id="ARBA00022912"/>
    </source>
</evidence>
<evidence type="ECO:0000256" key="1">
    <source>
        <dbReference type="ARBA" id="ARBA00013064"/>
    </source>
</evidence>
<keyword evidence="2" id="KW-0378">Hydrolase</keyword>
<accession>A0A813SGB9</accession>
<dbReference type="SMART" id="SM00195">
    <property type="entry name" value="DSPc"/>
    <property type="match status" value="1"/>
</dbReference>
<evidence type="ECO:0000256" key="2">
    <source>
        <dbReference type="ARBA" id="ARBA00022801"/>
    </source>
</evidence>
<dbReference type="SUPFAM" id="SSF52799">
    <property type="entry name" value="(Phosphotyrosine protein) phosphatases II"/>
    <property type="match status" value="1"/>
</dbReference>
<dbReference type="InterPro" id="IPR016130">
    <property type="entry name" value="Tyr_Pase_AS"/>
</dbReference>
<dbReference type="GO" id="GO:0019903">
    <property type="term" value="F:protein phosphatase binding"/>
    <property type="evidence" value="ECO:0007669"/>
    <property type="project" value="TreeGrafter"/>
</dbReference>
<dbReference type="CDD" id="cd14498">
    <property type="entry name" value="DSP"/>
    <property type="match status" value="1"/>
</dbReference>
<dbReference type="OrthoDB" id="10252009at2759"/>
<organism evidence="8 9">
    <name type="scientific">Adineta ricciae</name>
    <name type="common">Rotifer</name>
    <dbReference type="NCBI Taxonomy" id="249248"/>
    <lineage>
        <taxon>Eukaryota</taxon>
        <taxon>Metazoa</taxon>
        <taxon>Spiralia</taxon>
        <taxon>Gnathifera</taxon>
        <taxon>Rotifera</taxon>
        <taxon>Eurotatoria</taxon>
        <taxon>Bdelloidea</taxon>
        <taxon>Adinetida</taxon>
        <taxon>Adinetidae</taxon>
        <taxon>Adineta</taxon>
    </lineage>
</organism>
<dbReference type="EC" id="3.1.3.48" evidence="1"/>
<keyword evidence="3" id="KW-0904">Protein phosphatase</keyword>
<feature type="domain" description="Tyrosine-protein phosphatase" evidence="5">
    <location>
        <begin position="350"/>
        <end position="493"/>
    </location>
</feature>
<protein>
    <recommendedName>
        <fullName evidence="1">protein-tyrosine-phosphatase</fullName>
        <ecNumber evidence="1">3.1.3.48</ecNumber>
    </recommendedName>
</protein>
<dbReference type="InterPro" id="IPR001763">
    <property type="entry name" value="Rhodanese-like_dom"/>
</dbReference>
<feature type="domain" description="Rhodanese" evidence="7">
    <location>
        <begin position="244"/>
        <end position="333"/>
    </location>
</feature>
<evidence type="ECO:0000256" key="4">
    <source>
        <dbReference type="SAM" id="MobiDB-lite"/>
    </source>
</evidence>
<dbReference type="GO" id="GO:0004864">
    <property type="term" value="F:protein phosphatase inhibitor activity"/>
    <property type="evidence" value="ECO:0007669"/>
    <property type="project" value="TreeGrafter"/>
</dbReference>
<evidence type="ECO:0000313" key="8">
    <source>
        <dbReference type="EMBL" id="CAF0794693.1"/>
    </source>
</evidence>
<dbReference type="SUPFAM" id="SSF52821">
    <property type="entry name" value="Rhodanese/Cell cycle control phosphatase"/>
    <property type="match status" value="1"/>
</dbReference>
<dbReference type="GO" id="GO:0001691">
    <property type="term" value="F:pseudophosphatase activity"/>
    <property type="evidence" value="ECO:0007669"/>
    <property type="project" value="TreeGrafter"/>
</dbReference>
<dbReference type="GO" id="GO:0005739">
    <property type="term" value="C:mitochondrion"/>
    <property type="evidence" value="ECO:0007669"/>
    <property type="project" value="TreeGrafter"/>
</dbReference>
<dbReference type="InterPro" id="IPR020422">
    <property type="entry name" value="TYR_PHOSPHATASE_DUAL_dom"/>
</dbReference>
<dbReference type="InterPro" id="IPR036873">
    <property type="entry name" value="Rhodanese-like_dom_sf"/>
</dbReference>